<sequence>MNNSGIYIQHTVHQTSVVDYPHCRPSPSVVDYHRRTPFEATAALKSNKDYTNALMESSVKPSDSAHVPEAEHYILVFPFLYSHEELANSNESLFVEIGISSMLLLLRIVALLYSHEELELFSIYTATSPKCLSKAYFKFYTNESGTGSSLPQNVRTNKLYELSATIYFSYYISLGFNAGATRRCHFKKLVKNLAKKYHTFLASESVIKQIPFSWVLVSTK</sequence>
<organism evidence="1 2">
    <name type="scientific">Hibiscus sabdariffa</name>
    <name type="common">roselle</name>
    <dbReference type="NCBI Taxonomy" id="183260"/>
    <lineage>
        <taxon>Eukaryota</taxon>
        <taxon>Viridiplantae</taxon>
        <taxon>Streptophyta</taxon>
        <taxon>Embryophyta</taxon>
        <taxon>Tracheophyta</taxon>
        <taxon>Spermatophyta</taxon>
        <taxon>Magnoliopsida</taxon>
        <taxon>eudicotyledons</taxon>
        <taxon>Gunneridae</taxon>
        <taxon>Pentapetalae</taxon>
        <taxon>rosids</taxon>
        <taxon>malvids</taxon>
        <taxon>Malvales</taxon>
        <taxon>Malvaceae</taxon>
        <taxon>Malvoideae</taxon>
        <taxon>Hibiscus</taxon>
    </lineage>
</organism>
<protein>
    <submittedName>
        <fullName evidence="1">Uncharacterized protein</fullName>
    </submittedName>
</protein>
<dbReference type="Proteomes" id="UP001472677">
    <property type="component" value="Unassembled WGS sequence"/>
</dbReference>
<comment type="caution">
    <text evidence="1">The sequence shown here is derived from an EMBL/GenBank/DDBJ whole genome shotgun (WGS) entry which is preliminary data.</text>
</comment>
<dbReference type="Gene3D" id="3.40.50.790">
    <property type="match status" value="1"/>
</dbReference>
<dbReference type="EMBL" id="JBBPBM010001827">
    <property type="protein sequence ID" value="KAK8481728.1"/>
    <property type="molecule type" value="Genomic_DNA"/>
</dbReference>
<accession>A0ABR1ZMW6</accession>
<name>A0ABR1ZMW6_9ROSI</name>
<proteinExistence type="predicted"/>
<gene>
    <name evidence="1" type="ORF">V6N12_046212</name>
</gene>
<reference evidence="1 2" key="1">
    <citation type="journal article" date="2024" name="G3 (Bethesda)">
        <title>Genome assembly of Hibiscus sabdariffa L. provides insights into metabolisms of medicinal natural products.</title>
        <authorList>
            <person name="Kim T."/>
        </authorList>
    </citation>
    <scope>NUCLEOTIDE SEQUENCE [LARGE SCALE GENOMIC DNA]</scope>
    <source>
        <strain evidence="1">TK-2024</strain>
        <tissue evidence="1">Old leaves</tissue>
    </source>
</reference>
<keyword evidence="2" id="KW-1185">Reference proteome</keyword>
<dbReference type="InterPro" id="IPR016095">
    <property type="entry name" value="Ribosomal_uL1_3-a/b-sand"/>
</dbReference>
<evidence type="ECO:0000313" key="2">
    <source>
        <dbReference type="Proteomes" id="UP001472677"/>
    </source>
</evidence>
<evidence type="ECO:0000313" key="1">
    <source>
        <dbReference type="EMBL" id="KAK8481728.1"/>
    </source>
</evidence>